<dbReference type="EMBL" id="KQ964621">
    <property type="protein sequence ID" value="KXN67655.1"/>
    <property type="molecule type" value="Genomic_DNA"/>
</dbReference>
<dbReference type="AlphaFoldDB" id="A0A137NXY4"/>
<protein>
    <submittedName>
        <fullName evidence="1">Uncharacterized protein</fullName>
    </submittedName>
</protein>
<evidence type="ECO:0000313" key="1">
    <source>
        <dbReference type="EMBL" id="KXN67655.1"/>
    </source>
</evidence>
<dbReference type="Proteomes" id="UP000070444">
    <property type="component" value="Unassembled WGS sequence"/>
</dbReference>
<organism evidence="1 2">
    <name type="scientific">Conidiobolus coronatus (strain ATCC 28846 / CBS 209.66 / NRRL 28638)</name>
    <name type="common">Delacroixia coronata</name>
    <dbReference type="NCBI Taxonomy" id="796925"/>
    <lineage>
        <taxon>Eukaryota</taxon>
        <taxon>Fungi</taxon>
        <taxon>Fungi incertae sedis</taxon>
        <taxon>Zoopagomycota</taxon>
        <taxon>Entomophthoromycotina</taxon>
        <taxon>Entomophthoromycetes</taxon>
        <taxon>Entomophthorales</taxon>
        <taxon>Ancylistaceae</taxon>
        <taxon>Conidiobolus</taxon>
    </lineage>
</organism>
<gene>
    <name evidence="1" type="ORF">CONCODRAFT_10224</name>
</gene>
<evidence type="ECO:0000313" key="2">
    <source>
        <dbReference type="Proteomes" id="UP000070444"/>
    </source>
</evidence>
<proteinExistence type="predicted"/>
<name>A0A137NXY4_CONC2</name>
<keyword evidence="2" id="KW-1185">Reference proteome</keyword>
<sequence>MRYNIVCYKKEKSAKFWLISLVLSLGPTTAIYGYSIFKHDESPNISYLTCQPFSVPTKLGQLINNSII</sequence>
<accession>A0A137NXY4</accession>
<reference evidence="1 2" key="1">
    <citation type="journal article" date="2015" name="Genome Biol. Evol.">
        <title>Phylogenomic analyses indicate that early fungi evolved digesting cell walls of algal ancestors of land plants.</title>
        <authorList>
            <person name="Chang Y."/>
            <person name="Wang S."/>
            <person name="Sekimoto S."/>
            <person name="Aerts A.L."/>
            <person name="Choi C."/>
            <person name="Clum A."/>
            <person name="LaButti K.M."/>
            <person name="Lindquist E.A."/>
            <person name="Yee Ngan C."/>
            <person name="Ohm R.A."/>
            <person name="Salamov A.A."/>
            <person name="Grigoriev I.V."/>
            <person name="Spatafora J.W."/>
            <person name="Berbee M.L."/>
        </authorList>
    </citation>
    <scope>NUCLEOTIDE SEQUENCE [LARGE SCALE GENOMIC DNA]</scope>
    <source>
        <strain evidence="1 2">NRRL 28638</strain>
    </source>
</reference>